<evidence type="ECO:0000313" key="2">
    <source>
        <dbReference type="EnsemblPlants" id="Pp3c24_3549V3.1"/>
    </source>
</evidence>
<dbReference type="Proteomes" id="UP000006727">
    <property type="component" value="Chromosome 24"/>
</dbReference>
<reference evidence="2" key="3">
    <citation type="submission" date="2020-12" db="UniProtKB">
        <authorList>
            <consortium name="EnsemblPlants"/>
        </authorList>
    </citation>
    <scope>IDENTIFICATION</scope>
</reference>
<proteinExistence type="predicted"/>
<accession>A0A2K1IFC4</accession>
<organism evidence="1">
    <name type="scientific">Physcomitrium patens</name>
    <name type="common">Spreading-leaved earth moss</name>
    <name type="synonym">Physcomitrella patens</name>
    <dbReference type="NCBI Taxonomy" id="3218"/>
    <lineage>
        <taxon>Eukaryota</taxon>
        <taxon>Viridiplantae</taxon>
        <taxon>Streptophyta</taxon>
        <taxon>Embryophyta</taxon>
        <taxon>Bryophyta</taxon>
        <taxon>Bryophytina</taxon>
        <taxon>Bryopsida</taxon>
        <taxon>Funariidae</taxon>
        <taxon>Funariales</taxon>
        <taxon>Funariaceae</taxon>
        <taxon>Physcomitrium</taxon>
    </lineage>
</organism>
<reference evidence="1 3" key="2">
    <citation type="journal article" date="2018" name="Plant J.">
        <title>The Physcomitrella patens chromosome-scale assembly reveals moss genome structure and evolution.</title>
        <authorList>
            <person name="Lang D."/>
            <person name="Ullrich K.K."/>
            <person name="Murat F."/>
            <person name="Fuchs J."/>
            <person name="Jenkins J."/>
            <person name="Haas F.B."/>
            <person name="Piednoel M."/>
            <person name="Gundlach H."/>
            <person name="Van Bel M."/>
            <person name="Meyberg R."/>
            <person name="Vives C."/>
            <person name="Morata J."/>
            <person name="Symeonidi A."/>
            <person name="Hiss M."/>
            <person name="Muchero W."/>
            <person name="Kamisugi Y."/>
            <person name="Saleh O."/>
            <person name="Blanc G."/>
            <person name="Decker E.L."/>
            <person name="van Gessel N."/>
            <person name="Grimwood J."/>
            <person name="Hayes R.D."/>
            <person name="Graham S.W."/>
            <person name="Gunter L.E."/>
            <person name="McDaniel S.F."/>
            <person name="Hoernstein S.N.W."/>
            <person name="Larsson A."/>
            <person name="Li F.W."/>
            <person name="Perroud P.F."/>
            <person name="Phillips J."/>
            <person name="Ranjan P."/>
            <person name="Rokshar D.S."/>
            <person name="Rothfels C.J."/>
            <person name="Schneider L."/>
            <person name="Shu S."/>
            <person name="Stevenson D.W."/>
            <person name="Thummler F."/>
            <person name="Tillich M."/>
            <person name="Villarreal Aguilar J.C."/>
            <person name="Widiez T."/>
            <person name="Wong G.K."/>
            <person name="Wymore A."/>
            <person name="Zhang Y."/>
            <person name="Zimmer A.D."/>
            <person name="Quatrano R.S."/>
            <person name="Mayer K.F.X."/>
            <person name="Goodstein D."/>
            <person name="Casacuberta J.M."/>
            <person name="Vandepoele K."/>
            <person name="Reski R."/>
            <person name="Cuming A.C."/>
            <person name="Tuskan G.A."/>
            <person name="Maumus F."/>
            <person name="Salse J."/>
            <person name="Schmutz J."/>
            <person name="Rensing S.A."/>
        </authorList>
    </citation>
    <scope>NUCLEOTIDE SEQUENCE [LARGE SCALE GENOMIC DNA]</scope>
    <source>
        <strain evidence="2 3">cv. Gransden 2004</strain>
    </source>
</reference>
<reference evidence="1 3" key="1">
    <citation type="journal article" date="2008" name="Science">
        <title>The Physcomitrella genome reveals evolutionary insights into the conquest of land by plants.</title>
        <authorList>
            <person name="Rensing S."/>
            <person name="Lang D."/>
            <person name="Zimmer A."/>
            <person name="Terry A."/>
            <person name="Salamov A."/>
            <person name="Shapiro H."/>
            <person name="Nishiyama T."/>
            <person name="Perroud P.-F."/>
            <person name="Lindquist E."/>
            <person name="Kamisugi Y."/>
            <person name="Tanahashi T."/>
            <person name="Sakakibara K."/>
            <person name="Fujita T."/>
            <person name="Oishi K."/>
            <person name="Shin-I T."/>
            <person name="Kuroki Y."/>
            <person name="Toyoda A."/>
            <person name="Suzuki Y."/>
            <person name="Hashimoto A."/>
            <person name="Yamaguchi K."/>
            <person name="Sugano A."/>
            <person name="Kohara Y."/>
            <person name="Fujiyama A."/>
            <person name="Anterola A."/>
            <person name="Aoki S."/>
            <person name="Ashton N."/>
            <person name="Barbazuk W.B."/>
            <person name="Barker E."/>
            <person name="Bennetzen J."/>
            <person name="Bezanilla M."/>
            <person name="Blankenship R."/>
            <person name="Cho S.H."/>
            <person name="Dutcher S."/>
            <person name="Estelle M."/>
            <person name="Fawcett J.A."/>
            <person name="Gundlach H."/>
            <person name="Hanada K."/>
            <person name="Heyl A."/>
            <person name="Hicks K.A."/>
            <person name="Hugh J."/>
            <person name="Lohr M."/>
            <person name="Mayer K."/>
            <person name="Melkozernov A."/>
            <person name="Murata T."/>
            <person name="Nelson D."/>
            <person name="Pils B."/>
            <person name="Prigge M."/>
            <person name="Reiss B."/>
            <person name="Renner T."/>
            <person name="Rombauts S."/>
            <person name="Rushton P."/>
            <person name="Sanderfoot A."/>
            <person name="Schween G."/>
            <person name="Shiu S.-H."/>
            <person name="Stueber K."/>
            <person name="Theodoulou F.L."/>
            <person name="Tu H."/>
            <person name="Van de Peer Y."/>
            <person name="Verrier P.J."/>
            <person name="Waters E."/>
            <person name="Wood A."/>
            <person name="Yang L."/>
            <person name="Cove D."/>
            <person name="Cuming A."/>
            <person name="Hasebe M."/>
            <person name="Lucas S."/>
            <person name="Mishler D.B."/>
            <person name="Reski R."/>
            <person name="Grigoriev I."/>
            <person name="Quatrano R.S."/>
            <person name="Boore J.L."/>
        </authorList>
    </citation>
    <scope>NUCLEOTIDE SEQUENCE [LARGE SCALE GENOMIC DNA]</scope>
    <source>
        <strain evidence="2 3">cv. Gransden 2004</strain>
    </source>
</reference>
<evidence type="ECO:0000313" key="3">
    <source>
        <dbReference type="Proteomes" id="UP000006727"/>
    </source>
</evidence>
<evidence type="ECO:0000313" key="1">
    <source>
        <dbReference type="EMBL" id="PNR27979.1"/>
    </source>
</evidence>
<dbReference type="EnsemblPlants" id="Pp3c24_3549V3.1">
    <property type="protein sequence ID" value="Pp3c24_3549V3.1"/>
    <property type="gene ID" value="Pp3c24_3549"/>
</dbReference>
<dbReference type="InParanoid" id="A0A2K1IFC4"/>
<dbReference type="EMBL" id="ABEU02000024">
    <property type="protein sequence ID" value="PNR27979.1"/>
    <property type="molecule type" value="Genomic_DNA"/>
</dbReference>
<protein>
    <submittedName>
        <fullName evidence="1 2">Uncharacterized protein</fullName>
    </submittedName>
</protein>
<keyword evidence="3" id="KW-1185">Reference proteome</keyword>
<name>A0A2K1IFC4_PHYPA</name>
<dbReference type="AlphaFoldDB" id="A0A2K1IFC4"/>
<gene>
    <name evidence="1" type="ORF">PHYPA_028571</name>
</gene>
<sequence length="137" mass="15028">MRIARRIGSQDFAVPWERFVIVDGSESKELRSVCSCFCNPSILASIIHEGIPSNGESDRGTLPGCGWNNAGGVVISMPDDRKLAVIPMVLFFEGGSITRNRSVGSCRRMEFERNHCKRNLESACPPTGNSNSGIVRR</sequence>
<dbReference type="Gramene" id="Pp3c24_3549V3.1">
    <property type="protein sequence ID" value="Pp3c24_3549V3.1"/>
    <property type="gene ID" value="Pp3c24_3549"/>
</dbReference>